<keyword evidence="2" id="KW-1185">Reference proteome</keyword>
<evidence type="ECO:0000313" key="1">
    <source>
        <dbReference type="EMBL" id="AQW87158.1"/>
    </source>
</evidence>
<dbReference type="KEGG" id="cpin:CPIN18020_0283"/>
<dbReference type="AlphaFoldDB" id="A0A1S6U5W0"/>
<protein>
    <submittedName>
        <fullName evidence="1">Uncharacterized protein</fullName>
    </submittedName>
</protein>
<organism evidence="1 2">
    <name type="scientific">Campylobacter pinnipediorum subsp. caledonicus</name>
    <dbReference type="NCBI Taxonomy" id="1874362"/>
    <lineage>
        <taxon>Bacteria</taxon>
        <taxon>Pseudomonadati</taxon>
        <taxon>Campylobacterota</taxon>
        <taxon>Epsilonproteobacteria</taxon>
        <taxon>Campylobacterales</taxon>
        <taxon>Campylobacteraceae</taxon>
        <taxon>Campylobacter</taxon>
    </lineage>
</organism>
<sequence>MSMSEQECKEAVEKEILLLSTISKNIEILNSNIQKLLLALTGETGDSTKSQGN</sequence>
<dbReference type="GeneID" id="56567336"/>
<reference evidence="2" key="1">
    <citation type="submission" date="2016-09" db="EMBL/GenBank/DDBJ databases">
        <title>Comparative genomics of the Campylobacter concisus group.</title>
        <authorList>
            <person name="Miller W.G."/>
            <person name="Yee E."/>
            <person name="Chapman M.H."/>
            <person name="Huynh S."/>
            <person name="Bono J.L."/>
            <person name="On S.L.W."/>
            <person name="StLeger J."/>
            <person name="Foster G."/>
            <person name="Parker C.T."/>
        </authorList>
    </citation>
    <scope>NUCLEOTIDE SEQUENCE [LARGE SCALE GENOMIC DNA]</scope>
    <source>
        <strain evidence="2">RM18021</strain>
    </source>
</reference>
<dbReference type="EMBL" id="CP017258">
    <property type="protein sequence ID" value="AQW87158.1"/>
    <property type="molecule type" value="Genomic_DNA"/>
</dbReference>
<name>A0A1S6U5W0_9BACT</name>
<dbReference type="Proteomes" id="UP000190868">
    <property type="component" value="Chromosome"/>
</dbReference>
<gene>
    <name evidence="1" type="ORF">CPIN18021_0311</name>
</gene>
<proteinExistence type="predicted"/>
<evidence type="ECO:0000313" key="2">
    <source>
        <dbReference type="Proteomes" id="UP000190868"/>
    </source>
</evidence>
<dbReference type="RefSeq" id="WP_157886646.1">
    <property type="nucleotide sequence ID" value="NZ_CP017018.1"/>
</dbReference>
<accession>A0A1S6U5W0</accession>